<dbReference type="PANTHER" id="PTHR15742:SF5">
    <property type="entry name" value="GIRDIN"/>
    <property type="match status" value="1"/>
</dbReference>
<dbReference type="GO" id="GO:0005615">
    <property type="term" value="C:extracellular space"/>
    <property type="evidence" value="ECO:0007669"/>
    <property type="project" value="InterPro"/>
</dbReference>
<proteinExistence type="predicted"/>
<sequence length="810" mass="91732">MTPTAETEVAVAVPATAAPAPPAAPAPSPESGADTGGCSPRPAAGPRSRLSVRQVRPDSLSGDDMSADVAFLIRLKGARGAAVDADELSTLAPSESSALTDADTDATLVDERGPQLEQQVAALQRELLQQRRKVARLERRNRELLEREAGAAAQGPAGEPERVRLLHTIHRLTAQTDDLQDEKRALEQRVQELSAAAQQRPPGLSAERQITDLRMRLSKAESLAEDLQEENDELRHQITEMENEMEEIQDSFCEDQVEEYQDLKKQLEQANKNGRVIQFKLRKAERSLEESQQEKESLGKQLKEFRESGGVCRDQVERLKTELKLAKEVSVKLGDEVEQLRSKDKTTGGRPPMRRQRRGPAAARSCRTRWSARPILREQMRFAEQDAAGLRRKLVRVEEENDGLTAQLRKLASKNRRRSSRDRALDGDEGIAEDMEELTPHELRIQLELNEMETATLRRKIEKIEEENETLRIQVAELQQKPSSPKLRKLDSAANINDPNAYYEHRINVLEDEMNEVRKKLIEREREIDVLKTEMQMNHKRGRGPFARARSLDLPDTASLGRMRQVQSCSPEHDTVERPPAEPAGGPEHGAAPHGGAEPEQGSGGTGGVRETALHSGVPPSAALQELEMELKSQKQSFEELARKHEILEENYAELKAQSSLERDQLDGEFTVLKHEYDAVQSELRSLREAHSSQQDQWLREKLNLEQRAKEAEKRWGVRAEETSWKLEKMRLQESLREKNEEIDKLEKSKLSQKQDIEDIRKDMERQLVTARAAGSRALEQEKLQLQQELASSQLTTDQVRRHVRHLHLR</sequence>
<reference evidence="8 9" key="1">
    <citation type="submission" date="2019-07" db="EMBL/GenBank/DDBJ databases">
        <title>Draft genome assembly of a fouling barnacle, Amphibalanus amphitrite (Darwin, 1854): The first reference genome for Thecostraca.</title>
        <authorList>
            <person name="Kim W."/>
        </authorList>
    </citation>
    <scope>NUCLEOTIDE SEQUENCE [LARGE SCALE GENOMIC DNA]</scope>
    <source>
        <strain evidence="8">SNU_AA5</strain>
        <tissue evidence="8">Soma without cirri and trophi</tissue>
    </source>
</reference>
<keyword evidence="9" id="KW-1185">Reference proteome</keyword>
<feature type="domain" description="SOGA coiled-coil" evidence="7">
    <location>
        <begin position="376"/>
        <end position="471"/>
    </location>
</feature>
<feature type="region of interest" description="Disordered" evidence="6">
    <location>
        <begin position="410"/>
        <end position="429"/>
    </location>
</feature>
<dbReference type="InterPro" id="IPR027881">
    <property type="entry name" value="SOGA_CC"/>
</dbReference>
<dbReference type="Gene3D" id="1.10.287.1490">
    <property type="match status" value="1"/>
</dbReference>
<evidence type="ECO:0000256" key="3">
    <source>
        <dbReference type="ARBA" id="ARBA00023054"/>
    </source>
</evidence>
<gene>
    <name evidence="8" type="primary">Soga3</name>
    <name evidence="8" type="ORF">FJT64_006691</name>
</gene>
<keyword evidence="4" id="KW-0472">Membrane</keyword>
<feature type="compositionally biased region" description="Pro residues" evidence="6">
    <location>
        <begin position="19"/>
        <end position="28"/>
    </location>
</feature>
<evidence type="ECO:0000256" key="5">
    <source>
        <dbReference type="SAM" id="Coils"/>
    </source>
</evidence>
<dbReference type="Pfam" id="PF11365">
    <property type="entry name" value="SOGA"/>
    <property type="match status" value="1"/>
</dbReference>
<feature type="region of interest" description="Disordered" evidence="6">
    <location>
        <begin position="1"/>
        <end position="63"/>
    </location>
</feature>
<evidence type="ECO:0000259" key="7">
    <source>
        <dbReference type="Pfam" id="PF11365"/>
    </source>
</evidence>
<dbReference type="AlphaFoldDB" id="A0A6A4W1X2"/>
<evidence type="ECO:0000313" key="9">
    <source>
        <dbReference type="Proteomes" id="UP000440578"/>
    </source>
</evidence>
<feature type="compositionally biased region" description="Low complexity" evidence="6">
    <location>
        <begin position="583"/>
        <end position="600"/>
    </location>
</feature>
<dbReference type="EMBL" id="VIIS01001596">
    <property type="protein sequence ID" value="KAF0295811.1"/>
    <property type="molecule type" value="Genomic_DNA"/>
</dbReference>
<evidence type="ECO:0000256" key="2">
    <source>
        <dbReference type="ARBA" id="ARBA00022553"/>
    </source>
</evidence>
<name>A0A6A4W1X2_AMPAM</name>
<feature type="coiled-coil region" evidence="5">
    <location>
        <begin position="447"/>
        <end position="534"/>
    </location>
</feature>
<feature type="compositionally biased region" description="Low complexity" evidence="6">
    <location>
        <begin position="1"/>
        <end position="18"/>
    </location>
</feature>
<evidence type="ECO:0000256" key="6">
    <source>
        <dbReference type="SAM" id="MobiDB-lite"/>
    </source>
</evidence>
<keyword evidence="2" id="KW-0597">Phosphoprotein</keyword>
<dbReference type="OrthoDB" id="6381435at2759"/>
<feature type="coiled-coil region" evidence="5">
    <location>
        <begin position="624"/>
        <end position="796"/>
    </location>
</feature>
<feature type="coiled-coil region" evidence="5">
    <location>
        <begin position="113"/>
        <end position="308"/>
    </location>
</feature>
<evidence type="ECO:0000256" key="4">
    <source>
        <dbReference type="ARBA" id="ARBA00023136"/>
    </source>
</evidence>
<organism evidence="8 9">
    <name type="scientific">Amphibalanus amphitrite</name>
    <name type="common">Striped barnacle</name>
    <name type="synonym">Balanus amphitrite</name>
    <dbReference type="NCBI Taxonomy" id="1232801"/>
    <lineage>
        <taxon>Eukaryota</taxon>
        <taxon>Metazoa</taxon>
        <taxon>Ecdysozoa</taxon>
        <taxon>Arthropoda</taxon>
        <taxon>Crustacea</taxon>
        <taxon>Multicrustacea</taxon>
        <taxon>Cirripedia</taxon>
        <taxon>Thoracica</taxon>
        <taxon>Thoracicalcarea</taxon>
        <taxon>Balanomorpha</taxon>
        <taxon>Balanoidea</taxon>
        <taxon>Balanidae</taxon>
        <taxon>Amphibalaninae</taxon>
        <taxon>Amphibalanus</taxon>
    </lineage>
</organism>
<comment type="caution">
    <text evidence="8">The sequence shown here is derived from an EMBL/GenBank/DDBJ whole genome shotgun (WGS) entry which is preliminary data.</text>
</comment>
<evidence type="ECO:0000256" key="1">
    <source>
        <dbReference type="ARBA" id="ARBA00004370"/>
    </source>
</evidence>
<dbReference type="Proteomes" id="UP000440578">
    <property type="component" value="Unassembled WGS sequence"/>
</dbReference>
<feature type="compositionally biased region" description="Basic and acidic residues" evidence="6">
    <location>
        <begin position="337"/>
        <end position="347"/>
    </location>
</feature>
<evidence type="ECO:0000313" key="8">
    <source>
        <dbReference type="EMBL" id="KAF0295811.1"/>
    </source>
</evidence>
<feature type="compositionally biased region" description="Basic residues" evidence="6">
    <location>
        <begin position="411"/>
        <end position="420"/>
    </location>
</feature>
<dbReference type="InterPro" id="IPR049885">
    <property type="entry name" value="MTCL1-3"/>
</dbReference>
<dbReference type="PANTHER" id="PTHR15742">
    <property type="entry name" value="GIRDIN"/>
    <property type="match status" value="1"/>
</dbReference>
<dbReference type="GO" id="GO:0010506">
    <property type="term" value="P:regulation of autophagy"/>
    <property type="evidence" value="ECO:0007669"/>
    <property type="project" value="InterPro"/>
</dbReference>
<comment type="subcellular location">
    <subcellularLocation>
        <location evidence="1">Membrane</location>
    </subcellularLocation>
</comment>
<accession>A0A6A4W1X2</accession>
<protein>
    <submittedName>
        <fullName evidence="8">Protein SOGA3</fullName>
    </submittedName>
</protein>
<feature type="region of interest" description="Disordered" evidence="6">
    <location>
        <begin position="337"/>
        <end position="367"/>
    </location>
</feature>
<feature type="compositionally biased region" description="Basic and acidic residues" evidence="6">
    <location>
        <begin position="571"/>
        <end position="580"/>
    </location>
</feature>
<feature type="region of interest" description="Disordered" evidence="6">
    <location>
        <begin position="536"/>
        <end position="615"/>
    </location>
</feature>
<dbReference type="GO" id="GO:0016020">
    <property type="term" value="C:membrane"/>
    <property type="evidence" value="ECO:0007669"/>
    <property type="project" value="UniProtKB-SubCell"/>
</dbReference>
<keyword evidence="3 5" id="KW-0175">Coiled coil</keyword>